<evidence type="ECO:0000259" key="9">
    <source>
        <dbReference type="Pfam" id="PF00082"/>
    </source>
</evidence>
<dbReference type="InterPro" id="IPR022398">
    <property type="entry name" value="Peptidase_S8_His-AS"/>
</dbReference>
<dbReference type="PROSITE" id="PS00138">
    <property type="entry name" value="SUBTILASE_SER"/>
    <property type="match status" value="1"/>
</dbReference>
<dbReference type="InterPro" id="IPR015500">
    <property type="entry name" value="Peptidase_S8_subtilisin-rel"/>
</dbReference>
<keyword evidence="4 6" id="KW-0378">Hydrolase</keyword>
<evidence type="ECO:0000256" key="5">
    <source>
        <dbReference type="ARBA" id="ARBA00022825"/>
    </source>
</evidence>
<dbReference type="PANTHER" id="PTHR43806">
    <property type="entry name" value="PEPTIDASE S8"/>
    <property type="match status" value="1"/>
</dbReference>
<dbReference type="PROSITE" id="PS00136">
    <property type="entry name" value="SUBTILASE_ASP"/>
    <property type="match status" value="1"/>
</dbReference>
<name>A0A089HQW1_PAEDU</name>
<dbReference type="InterPro" id="IPR023827">
    <property type="entry name" value="Peptidase_S8_Asp-AS"/>
</dbReference>
<dbReference type="Gene3D" id="3.40.50.200">
    <property type="entry name" value="Peptidase S8/S53 domain"/>
    <property type="match status" value="1"/>
</dbReference>
<dbReference type="STRING" id="44251.PDUR_15310"/>
<dbReference type="PANTHER" id="PTHR43806:SF11">
    <property type="entry name" value="CEREVISIN-RELATED"/>
    <property type="match status" value="1"/>
</dbReference>
<dbReference type="OrthoDB" id="9798386at2"/>
<keyword evidence="12" id="KW-1185">Reference proteome</keyword>
<dbReference type="EMBL" id="CP009288">
    <property type="protein sequence ID" value="AIQ13130.1"/>
    <property type="molecule type" value="Genomic_DNA"/>
</dbReference>
<dbReference type="GO" id="GO:0004866">
    <property type="term" value="F:endopeptidase inhibitor activity"/>
    <property type="evidence" value="ECO:0007669"/>
    <property type="project" value="InterPro"/>
</dbReference>
<feature type="domain" description="Macroglobulin" evidence="10">
    <location>
        <begin position="380"/>
        <end position="464"/>
    </location>
</feature>
<evidence type="ECO:0000256" key="4">
    <source>
        <dbReference type="ARBA" id="ARBA00022801"/>
    </source>
</evidence>
<dbReference type="InterPro" id="IPR050131">
    <property type="entry name" value="Peptidase_S8_subtilisin-like"/>
</dbReference>
<feature type="domain" description="Peptidase S8/S53" evidence="9">
    <location>
        <begin position="116"/>
        <end position="362"/>
    </location>
</feature>
<dbReference type="Proteomes" id="UP000029409">
    <property type="component" value="Chromosome"/>
</dbReference>
<reference evidence="11 12" key="1">
    <citation type="submission" date="2014-08" db="EMBL/GenBank/DDBJ databases">
        <title>Comparative genomics of the Paenibacillus odorifer group.</title>
        <authorList>
            <person name="den Bakker H.C."/>
            <person name="Tsai Y.-C."/>
            <person name="Martin N."/>
            <person name="Korlach J."/>
            <person name="Wiedmann M."/>
        </authorList>
    </citation>
    <scope>NUCLEOTIDE SEQUENCE [LARGE SCALE GENOMIC DNA]</scope>
    <source>
        <strain evidence="11 12">DSM 1735</strain>
    </source>
</reference>
<keyword evidence="8" id="KW-0732">Signal</keyword>
<keyword evidence="2 6" id="KW-0645">Protease</keyword>
<dbReference type="InterPro" id="IPR008964">
    <property type="entry name" value="Invasin/intimin_cell_adhesion"/>
</dbReference>
<feature type="active site" description="Charge relay system" evidence="6">
    <location>
        <position position="156"/>
    </location>
</feature>
<feature type="active site" description="Charge relay system" evidence="6">
    <location>
        <position position="314"/>
    </location>
</feature>
<protein>
    <submittedName>
        <fullName evidence="11">Peptidase S8/S53 subtilisin kexin sedolisin</fullName>
    </submittedName>
</protein>
<dbReference type="SUPFAM" id="SSF54897">
    <property type="entry name" value="Protease propeptides/inhibitors"/>
    <property type="match status" value="1"/>
</dbReference>
<evidence type="ECO:0000313" key="12">
    <source>
        <dbReference type="Proteomes" id="UP000029409"/>
    </source>
</evidence>
<dbReference type="CDD" id="cd07477">
    <property type="entry name" value="Peptidases_S8_Subtilisin_subset"/>
    <property type="match status" value="1"/>
</dbReference>
<dbReference type="InterPro" id="IPR023828">
    <property type="entry name" value="Peptidase_S8_Ser-AS"/>
</dbReference>
<dbReference type="Gene3D" id="3.30.70.80">
    <property type="entry name" value="Peptidase S8 propeptide/proteinase inhibitor I9"/>
    <property type="match status" value="1"/>
</dbReference>
<evidence type="ECO:0000256" key="6">
    <source>
        <dbReference type="PROSITE-ProRule" id="PRU01240"/>
    </source>
</evidence>
<comment type="similarity">
    <text evidence="1 6 7">Belongs to the peptidase S8 family.</text>
</comment>
<evidence type="ECO:0000256" key="7">
    <source>
        <dbReference type="RuleBase" id="RU003355"/>
    </source>
</evidence>
<proteinExistence type="inferred from homology"/>
<dbReference type="InterPro" id="IPR000209">
    <property type="entry name" value="Peptidase_S8/S53_dom"/>
</dbReference>
<dbReference type="RefSeq" id="WP_042206928.1">
    <property type="nucleotide sequence ID" value="NZ_CP009288.1"/>
</dbReference>
<dbReference type="AlphaFoldDB" id="A0A089HQW1"/>
<dbReference type="PROSITE" id="PS00137">
    <property type="entry name" value="SUBTILASE_HIS"/>
    <property type="match status" value="1"/>
</dbReference>
<dbReference type="KEGG" id="pdu:PDUR_15310"/>
<dbReference type="PRINTS" id="PR00723">
    <property type="entry name" value="SUBTILISIN"/>
</dbReference>
<dbReference type="SUPFAM" id="SSF52743">
    <property type="entry name" value="Subtilisin-like"/>
    <property type="match status" value="1"/>
</dbReference>
<accession>A0A089HQW1</accession>
<feature type="chain" id="PRO_5001843079" evidence="8">
    <location>
        <begin position="25"/>
        <end position="474"/>
    </location>
</feature>
<dbReference type="PROSITE" id="PS51892">
    <property type="entry name" value="SUBTILASE"/>
    <property type="match status" value="1"/>
</dbReference>
<dbReference type="eggNOG" id="COG1404">
    <property type="taxonomic scope" value="Bacteria"/>
</dbReference>
<gene>
    <name evidence="11" type="ORF">PDUR_15310</name>
</gene>
<evidence type="ECO:0000256" key="2">
    <source>
        <dbReference type="ARBA" id="ARBA00022670"/>
    </source>
</evidence>
<keyword evidence="5 6" id="KW-0720">Serine protease</keyword>
<feature type="active site" description="Charge relay system" evidence="6">
    <location>
        <position position="125"/>
    </location>
</feature>
<dbReference type="InterPro" id="IPR034202">
    <property type="entry name" value="Subtilisin_Carlsberg-like"/>
</dbReference>
<dbReference type="GO" id="GO:0006508">
    <property type="term" value="P:proteolysis"/>
    <property type="evidence" value="ECO:0007669"/>
    <property type="project" value="UniProtKB-KW"/>
</dbReference>
<feature type="signal peptide" evidence="8">
    <location>
        <begin position="1"/>
        <end position="24"/>
    </location>
</feature>
<dbReference type="InterPro" id="IPR036852">
    <property type="entry name" value="Peptidase_S8/S53_dom_sf"/>
</dbReference>
<dbReference type="InterPro" id="IPR002890">
    <property type="entry name" value="MG2"/>
</dbReference>
<dbReference type="Pfam" id="PF00082">
    <property type="entry name" value="Peptidase_S8"/>
    <property type="match status" value="1"/>
</dbReference>
<evidence type="ECO:0000256" key="3">
    <source>
        <dbReference type="ARBA" id="ARBA00022723"/>
    </source>
</evidence>
<dbReference type="SUPFAM" id="SSF49373">
    <property type="entry name" value="Invasin/intimin cell-adhesion fragments"/>
    <property type="match status" value="1"/>
</dbReference>
<dbReference type="GO" id="GO:0004252">
    <property type="term" value="F:serine-type endopeptidase activity"/>
    <property type="evidence" value="ECO:0007669"/>
    <property type="project" value="UniProtKB-UniRule"/>
</dbReference>
<evidence type="ECO:0000256" key="1">
    <source>
        <dbReference type="ARBA" id="ARBA00011073"/>
    </source>
</evidence>
<evidence type="ECO:0000313" key="11">
    <source>
        <dbReference type="EMBL" id="AIQ13130.1"/>
    </source>
</evidence>
<evidence type="ECO:0000256" key="8">
    <source>
        <dbReference type="SAM" id="SignalP"/>
    </source>
</evidence>
<dbReference type="Pfam" id="PF01835">
    <property type="entry name" value="MG2"/>
    <property type="match status" value="1"/>
</dbReference>
<sequence length="474" mass="49484">MKKIILSAAILILILTATFNSVNAASAQAEERVIVLFKDKVDKELIANNGGKINRELRNLPAISISVPSVALQGLSRNPNIELIEKDSIVKVEGQVSDWGIDDVKAPVAWSSGYTGTGVKIAVVDTGISLSHSDLSVAGGASFVAYTNSYNDDNGHGTHVSGIIGARNNDIGTIGVAPDSDLYAVKVLDSSGSGYLSDVIAGIDWAISNQMDIINLSLGSSTDSPTLHQAVDKAYNNGTLVVAAAGNSGLINGNGDTVEYPAKYDSAIAVAAVDSSNNRASFSSTGPKVEVSAPGVSIYSTYLNNSYTRMSGTSMATPYTTGILALLKQQNPALTNIELRDKLDQYVVDLGAAGRDTLTGYGLIQAQAQPVESIKTVMSVTTDKDSYLKGETVTVEATVKDSNLNALNGATVNLTITSPSGSQTNAVQTTDSSGAVVFNIATNKKTKTGTYKINVQSSLSGYSSSNATTQYRIE</sequence>
<organism evidence="11 12">
    <name type="scientific">Paenibacillus durus</name>
    <name type="common">Paenibacillus azotofixans</name>
    <dbReference type="NCBI Taxonomy" id="44251"/>
    <lineage>
        <taxon>Bacteria</taxon>
        <taxon>Bacillati</taxon>
        <taxon>Bacillota</taxon>
        <taxon>Bacilli</taxon>
        <taxon>Bacillales</taxon>
        <taxon>Paenibacillaceae</taxon>
        <taxon>Paenibacillus</taxon>
    </lineage>
</organism>
<dbReference type="InterPro" id="IPR037045">
    <property type="entry name" value="S8pro/Inhibitor_I9_sf"/>
</dbReference>
<evidence type="ECO:0000259" key="10">
    <source>
        <dbReference type="Pfam" id="PF01835"/>
    </source>
</evidence>
<keyword evidence="3" id="KW-0479">Metal-binding</keyword>
<dbReference type="GO" id="GO:0046872">
    <property type="term" value="F:metal ion binding"/>
    <property type="evidence" value="ECO:0007669"/>
    <property type="project" value="UniProtKB-KW"/>
</dbReference>
<dbReference type="Gene3D" id="2.60.40.1930">
    <property type="match status" value="1"/>
</dbReference>